<evidence type="ECO:0008006" key="3">
    <source>
        <dbReference type="Google" id="ProtNLM"/>
    </source>
</evidence>
<evidence type="ECO:0000313" key="2">
    <source>
        <dbReference type="Proteomes" id="UP001303899"/>
    </source>
</evidence>
<dbReference type="RefSeq" id="WP_323698060.1">
    <property type="nucleotide sequence ID" value="NZ_JAYGIL010000023.1"/>
</dbReference>
<organism evidence="1 2">
    <name type="scientific">Arcicella gelida</name>
    <dbReference type="NCBI Taxonomy" id="2984195"/>
    <lineage>
        <taxon>Bacteria</taxon>
        <taxon>Pseudomonadati</taxon>
        <taxon>Bacteroidota</taxon>
        <taxon>Cytophagia</taxon>
        <taxon>Cytophagales</taxon>
        <taxon>Flectobacillaceae</taxon>
        <taxon>Arcicella</taxon>
    </lineage>
</organism>
<comment type="caution">
    <text evidence="1">The sequence shown here is derived from an EMBL/GenBank/DDBJ whole genome shotgun (WGS) entry which is preliminary data.</text>
</comment>
<protein>
    <recommendedName>
        <fullName evidence="3">DUF4488 domain-containing protein</fullName>
    </recommendedName>
</protein>
<gene>
    <name evidence="1" type="ORF">VB776_16945</name>
</gene>
<evidence type="ECO:0000313" key="1">
    <source>
        <dbReference type="EMBL" id="MEA5404623.1"/>
    </source>
</evidence>
<proteinExistence type="predicted"/>
<name>A0ABU5S823_9BACT</name>
<reference evidence="1 2" key="1">
    <citation type="submission" date="2023-12" db="EMBL/GenBank/DDBJ databases">
        <title>Novel species of the genus Arcicella isolated from rivers.</title>
        <authorList>
            <person name="Lu H."/>
        </authorList>
    </citation>
    <scope>NUCLEOTIDE SEQUENCE [LARGE SCALE GENOMIC DNA]</scope>
    <source>
        <strain evidence="1 2">DC2W</strain>
    </source>
</reference>
<dbReference type="EMBL" id="JAYGIL010000023">
    <property type="protein sequence ID" value="MEA5404623.1"/>
    <property type="molecule type" value="Genomic_DNA"/>
</dbReference>
<accession>A0ABU5S823</accession>
<sequence>MKKVSLILFIFLFGIVVKGFSQSTKPTDFWAGKWEFTVLGTPQGDAKFLTNLIRKDGALTGDLTSPAMPASEKIAITKIEESAEKIVIYFSAQGYDVNLEFNKVDDNTLKGSMMSMFDAKGLRIKE</sequence>
<keyword evidence="2" id="KW-1185">Reference proteome</keyword>
<dbReference type="Proteomes" id="UP001303899">
    <property type="component" value="Unassembled WGS sequence"/>
</dbReference>